<gene>
    <name evidence="10" type="ORF">AUK42_03740</name>
    <name evidence="11" type="ORF">CO097_07045</name>
</gene>
<dbReference type="InterPro" id="IPR013985">
    <property type="entry name" value="Ald_Fedxn_OxRdtase_dom3"/>
</dbReference>
<dbReference type="Gene3D" id="3.60.9.10">
    <property type="entry name" value="Aldehyde ferredoxin oxidoreductase, N-terminal domain"/>
    <property type="match status" value="1"/>
</dbReference>
<comment type="cofactor">
    <cofactor evidence="1">
        <name>[4Fe-4S] cluster</name>
        <dbReference type="ChEBI" id="CHEBI:49883"/>
    </cofactor>
</comment>
<dbReference type="AlphaFoldDB" id="A0A1J5GW31"/>
<dbReference type="Pfam" id="PF02730">
    <property type="entry name" value="AFOR_N"/>
    <property type="match status" value="1"/>
</dbReference>
<dbReference type="InterPro" id="IPR001203">
    <property type="entry name" value="OxRdtase_Ald_Fedxn_C"/>
</dbReference>
<dbReference type="SMART" id="SM00790">
    <property type="entry name" value="AFOR_N"/>
    <property type="match status" value="1"/>
</dbReference>
<keyword evidence="6" id="KW-0408">Iron</keyword>
<evidence type="ECO:0000256" key="3">
    <source>
        <dbReference type="ARBA" id="ARBA00022485"/>
    </source>
</evidence>
<evidence type="ECO:0000313" key="11">
    <source>
        <dbReference type="EMBL" id="PJB55802.1"/>
    </source>
</evidence>
<dbReference type="STRING" id="1805029.AUK42_03740"/>
<dbReference type="EMBL" id="MNYY01000072">
    <property type="protein sequence ID" value="OIP71176.1"/>
    <property type="molecule type" value="Genomic_DNA"/>
</dbReference>
<reference evidence="11 13" key="2">
    <citation type="submission" date="2017-09" db="EMBL/GenBank/DDBJ databases">
        <title>Depth-based differentiation of microbial function through sediment-hosted aquifers and enrichment of novel symbionts in the deep terrestrial subsurface.</title>
        <authorList>
            <person name="Probst A.J."/>
            <person name="Ladd B."/>
            <person name="Jarett J.K."/>
            <person name="Geller-Mcgrath D.E."/>
            <person name="Sieber C.M."/>
            <person name="Emerson J.B."/>
            <person name="Anantharaman K."/>
            <person name="Thomas B.C."/>
            <person name="Malmstrom R."/>
            <person name="Stieglmeier M."/>
            <person name="Klingl A."/>
            <person name="Woyke T."/>
            <person name="Ryan C.M."/>
            <person name="Banfield J.F."/>
        </authorList>
    </citation>
    <scope>NUCLEOTIDE SEQUENCE [LARGE SCALE GENOMIC DNA]</scope>
    <source>
        <strain evidence="11">CG_4_9_14_3_um_filter_33_16</strain>
    </source>
</reference>
<dbReference type="PANTHER" id="PTHR30038">
    <property type="entry name" value="ALDEHYDE FERREDOXIN OXIDOREDUCTASE"/>
    <property type="match status" value="1"/>
</dbReference>
<keyword evidence="4" id="KW-0479">Metal-binding</keyword>
<dbReference type="GO" id="GO:0016625">
    <property type="term" value="F:oxidoreductase activity, acting on the aldehyde or oxo group of donors, iron-sulfur protein as acceptor"/>
    <property type="evidence" value="ECO:0007669"/>
    <property type="project" value="InterPro"/>
</dbReference>
<name>A0A1J5GW31_9BACT</name>
<evidence type="ECO:0000256" key="6">
    <source>
        <dbReference type="ARBA" id="ARBA00023004"/>
    </source>
</evidence>
<organism evidence="10 12">
    <name type="scientific">Candidatus Infernicultor aquiphilus</name>
    <dbReference type="NCBI Taxonomy" id="1805029"/>
    <lineage>
        <taxon>Bacteria</taxon>
        <taxon>Pseudomonadati</taxon>
        <taxon>Atribacterota</taxon>
        <taxon>Candidatus Phoenicimicrobiia</taxon>
        <taxon>Candidatus Pheonicimicrobiales</taxon>
        <taxon>Candidatus Phoenicimicrobiaceae</taxon>
        <taxon>Candidatus Infernicultor</taxon>
    </lineage>
</organism>
<dbReference type="InterPro" id="IPR051919">
    <property type="entry name" value="W-dependent_AOR"/>
</dbReference>
<evidence type="ECO:0000256" key="1">
    <source>
        <dbReference type="ARBA" id="ARBA00001966"/>
    </source>
</evidence>
<dbReference type="PANTHER" id="PTHR30038:SF5">
    <property type="entry name" value="ALDEHYDE FERREDOXIN OXIDOREDUCTASE"/>
    <property type="match status" value="1"/>
</dbReference>
<dbReference type="InterPro" id="IPR036021">
    <property type="entry name" value="Tungsten_al_ferr_oxy-like_C"/>
</dbReference>
<comment type="caution">
    <text evidence="10">The sequence shown here is derived from an EMBL/GenBank/DDBJ whole genome shotgun (WGS) entry which is preliminary data.</text>
</comment>
<dbReference type="EMBL" id="PFTV01000179">
    <property type="protein sequence ID" value="PJB55802.1"/>
    <property type="molecule type" value="Genomic_DNA"/>
</dbReference>
<dbReference type="GO" id="GO:0051539">
    <property type="term" value="F:4 iron, 4 sulfur cluster binding"/>
    <property type="evidence" value="ECO:0007669"/>
    <property type="project" value="UniProtKB-KW"/>
</dbReference>
<feature type="domain" description="Aldehyde ferredoxin oxidoreductase N-terminal" evidence="9">
    <location>
        <begin position="4"/>
        <end position="206"/>
    </location>
</feature>
<protein>
    <submittedName>
        <fullName evidence="10">Aldehyde ferredoxin oxidoreductase</fullName>
    </submittedName>
</protein>
<evidence type="ECO:0000256" key="8">
    <source>
        <dbReference type="ARBA" id="ARBA00049934"/>
    </source>
</evidence>
<comment type="similarity">
    <text evidence="2">Belongs to the AOR/FOR family.</text>
</comment>
<dbReference type="GO" id="GO:0009055">
    <property type="term" value="F:electron transfer activity"/>
    <property type="evidence" value="ECO:0007669"/>
    <property type="project" value="InterPro"/>
</dbReference>
<dbReference type="InterPro" id="IPR036503">
    <property type="entry name" value="Ald_Fedxn_OxRdtase_N_sf"/>
</dbReference>
<dbReference type="GO" id="GO:0046872">
    <property type="term" value="F:metal ion binding"/>
    <property type="evidence" value="ECO:0007669"/>
    <property type="project" value="UniProtKB-KW"/>
</dbReference>
<dbReference type="SUPFAM" id="SSF48310">
    <property type="entry name" value="Aldehyde ferredoxin oxidoreductase, C-terminal domains"/>
    <property type="match status" value="1"/>
</dbReference>
<keyword evidence="5" id="KW-0560">Oxidoreductase</keyword>
<evidence type="ECO:0000256" key="7">
    <source>
        <dbReference type="ARBA" id="ARBA00023014"/>
    </source>
</evidence>
<keyword evidence="3" id="KW-0004">4Fe-4S</keyword>
<dbReference type="InterPro" id="IPR013984">
    <property type="entry name" value="Ald_Fedxn_OxRdtase_dom2"/>
</dbReference>
<accession>A0A2M8C9S1</accession>
<reference evidence="10 12" key="1">
    <citation type="journal article" date="2016" name="Environ. Microbiol.">
        <title>Genomic resolution of a cold subsurface aquifer community provides metabolic insights for novel microbes adapted to high CO concentrations.</title>
        <authorList>
            <person name="Probst A.J."/>
            <person name="Castelle C.J."/>
            <person name="Singh A."/>
            <person name="Brown C.T."/>
            <person name="Anantharaman K."/>
            <person name="Sharon I."/>
            <person name="Hug L.A."/>
            <person name="Burstein D."/>
            <person name="Emerson J.B."/>
            <person name="Thomas B.C."/>
            <person name="Banfield J.F."/>
        </authorList>
    </citation>
    <scope>NUCLEOTIDE SEQUENCE [LARGE SCALE GENOMIC DNA]</scope>
    <source>
        <strain evidence="10">CG2_30_33_13</strain>
    </source>
</reference>
<sequence length="611" mass="68124">MKGWIGKLLRIDLTTKKVKEEQLSEQFVKKWVGGRGFAIKILWDELEPGIDPLGPKNKLIVAVGPIAGIPAPNTGKTVVAAKSPLTGGYGDGNLGTRLTIQLKKAGYDLLIIEGKANIPTYLYIKDDKIEFLPANEIWGQGSYKSIGWLNKKYGSSAGILTIGQAGENKVLYAMIRSMEGRAAGRPGMGAVMGSKNLKAIVVKGTKEIPVAEPEAMKELGHSDLKKVRKIDQKTGWSKQGTTGVLAWCNEVAALPVSNMRKTSSKDAWKIDGERLNAARVATYGCPNCSMPCGIAILDQEGHQSELDYENIGMLGSDLEIFDLPQVASLNYLCDDYGIDTISAGGVLAFYADVIKQGVIKGDFKFGETEKAKELLRKIAYREEEGDFLAQGTKKMAEKIGQGSSTYAMQVKGLEISAYNCKFIPGMALAFGTSSIGAHHKEAWIITYEINETIRDSYDQGKAKKVIELQRIRGGLFETIVACRFPWVELGWGIDHYVEYFNKITGLNWNLNDFWKVADRIYALIRAFWVREFPDWDRNWDYPPEIWFNPSNADKEGIIAGKVLDKDKYGQLLDYYYELRNWDARGIPKQKTMQELDLEKESVELEKFVSLK</sequence>
<dbReference type="Proteomes" id="UP000182763">
    <property type="component" value="Unassembled WGS sequence"/>
</dbReference>
<evidence type="ECO:0000256" key="2">
    <source>
        <dbReference type="ARBA" id="ARBA00011032"/>
    </source>
</evidence>
<evidence type="ECO:0000256" key="4">
    <source>
        <dbReference type="ARBA" id="ARBA00022723"/>
    </source>
</evidence>
<dbReference type="SUPFAM" id="SSF56228">
    <property type="entry name" value="Aldehyde ferredoxin oxidoreductase, N-terminal domain"/>
    <property type="match status" value="1"/>
</dbReference>
<keyword evidence="7" id="KW-0411">Iron-sulfur</keyword>
<dbReference type="Gene3D" id="1.10.599.10">
    <property type="entry name" value="Aldehyde Ferredoxin Oxidoreductase Protein, subunit A, domain 3"/>
    <property type="match status" value="1"/>
</dbReference>
<accession>A0A1J5GW31</accession>
<evidence type="ECO:0000313" key="12">
    <source>
        <dbReference type="Proteomes" id="UP000182763"/>
    </source>
</evidence>
<dbReference type="Pfam" id="PF01314">
    <property type="entry name" value="AFOR_C"/>
    <property type="match status" value="1"/>
</dbReference>
<evidence type="ECO:0000259" key="9">
    <source>
        <dbReference type="SMART" id="SM00790"/>
    </source>
</evidence>
<evidence type="ECO:0000256" key="5">
    <source>
        <dbReference type="ARBA" id="ARBA00023002"/>
    </source>
</evidence>
<comment type="cofactor">
    <cofactor evidence="8">
        <name>tungstopterin</name>
        <dbReference type="ChEBI" id="CHEBI:30402"/>
    </cofactor>
</comment>
<dbReference type="Gene3D" id="1.10.569.10">
    <property type="entry name" value="Aldehyde Ferredoxin Oxidoreductase Protein, subunit A, domain 2"/>
    <property type="match status" value="1"/>
</dbReference>
<dbReference type="InterPro" id="IPR013983">
    <property type="entry name" value="Ald_Fedxn_OxRdtase_N"/>
</dbReference>
<dbReference type="Proteomes" id="UP000228560">
    <property type="component" value="Unassembled WGS sequence"/>
</dbReference>
<proteinExistence type="inferred from homology"/>
<evidence type="ECO:0000313" key="10">
    <source>
        <dbReference type="EMBL" id="OIP71176.1"/>
    </source>
</evidence>
<evidence type="ECO:0000313" key="13">
    <source>
        <dbReference type="Proteomes" id="UP000228560"/>
    </source>
</evidence>